<accession>M5RQ63</accession>
<protein>
    <submittedName>
        <fullName evidence="1">Uncharacterized protein</fullName>
    </submittedName>
</protein>
<organism evidence="1 2">
    <name type="scientific">Rhodopirellula maiorica SM1</name>
    <dbReference type="NCBI Taxonomy" id="1265738"/>
    <lineage>
        <taxon>Bacteria</taxon>
        <taxon>Pseudomonadati</taxon>
        <taxon>Planctomycetota</taxon>
        <taxon>Planctomycetia</taxon>
        <taxon>Pirellulales</taxon>
        <taxon>Pirellulaceae</taxon>
        <taxon>Novipirellula</taxon>
    </lineage>
</organism>
<keyword evidence="2" id="KW-1185">Reference proteome</keyword>
<evidence type="ECO:0000313" key="1">
    <source>
        <dbReference type="EMBL" id="EMI21430.1"/>
    </source>
</evidence>
<comment type="caution">
    <text evidence="1">The sequence shown here is derived from an EMBL/GenBank/DDBJ whole genome shotgun (WGS) entry which is preliminary data.</text>
</comment>
<gene>
    <name evidence="1" type="ORF">RMSM_01672</name>
</gene>
<reference evidence="1 2" key="1">
    <citation type="journal article" date="2013" name="Mar. Genomics">
        <title>Expression of sulfatases in Rhodopirellula baltica and the diversity of sulfatases in the genus Rhodopirellula.</title>
        <authorList>
            <person name="Wegner C.E."/>
            <person name="Richter-Heitmann T."/>
            <person name="Klindworth A."/>
            <person name="Klockow C."/>
            <person name="Richter M."/>
            <person name="Achstetter T."/>
            <person name="Glockner F.O."/>
            <person name="Harder J."/>
        </authorList>
    </citation>
    <scope>NUCLEOTIDE SEQUENCE [LARGE SCALE GENOMIC DNA]</scope>
    <source>
        <strain evidence="1 2">SM1</strain>
    </source>
</reference>
<sequence>MRWRTWYPSKIAKIVRLQCVLDAGKLTPVGSLISEQTPHESCPPR</sequence>
<evidence type="ECO:0000313" key="2">
    <source>
        <dbReference type="Proteomes" id="UP000011991"/>
    </source>
</evidence>
<dbReference type="AlphaFoldDB" id="M5RQ63"/>
<dbReference type="Proteomes" id="UP000011991">
    <property type="component" value="Unassembled WGS sequence"/>
</dbReference>
<name>M5RQ63_9BACT</name>
<proteinExistence type="predicted"/>
<dbReference type="EMBL" id="ANOG01000249">
    <property type="protein sequence ID" value="EMI21430.1"/>
    <property type="molecule type" value="Genomic_DNA"/>
</dbReference>